<organism evidence="1 2">
    <name type="scientific">Actinopolyspora biskrensis</name>
    <dbReference type="NCBI Taxonomy" id="1470178"/>
    <lineage>
        <taxon>Bacteria</taxon>
        <taxon>Bacillati</taxon>
        <taxon>Actinomycetota</taxon>
        <taxon>Actinomycetes</taxon>
        <taxon>Actinopolysporales</taxon>
        <taxon>Actinopolysporaceae</taxon>
        <taxon>Actinopolyspora</taxon>
    </lineage>
</organism>
<name>A0A852YVW0_9ACTN</name>
<gene>
    <name evidence="1" type="ORF">FHR84_002096</name>
</gene>
<dbReference type="Proteomes" id="UP000548304">
    <property type="component" value="Unassembled WGS sequence"/>
</dbReference>
<sequence>MSWFGQALEGIGDMVEDAAEEGSVTSELGDLVEDLGESMQEE</sequence>
<accession>A0A852YVW0</accession>
<evidence type="ECO:0000313" key="1">
    <source>
        <dbReference type="EMBL" id="NYH78771.1"/>
    </source>
</evidence>
<proteinExistence type="predicted"/>
<keyword evidence="2" id="KW-1185">Reference proteome</keyword>
<reference evidence="1 2" key="1">
    <citation type="submission" date="2020-07" db="EMBL/GenBank/DDBJ databases">
        <title>Genomic Encyclopedia of Type Strains, Phase III (KMG-III): the genomes of soil and plant-associated and newly described type strains.</title>
        <authorList>
            <person name="Whitman W."/>
        </authorList>
    </citation>
    <scope>NUCLEOTIDE SEQUENCE [LARGE SCALE GENOMIC DNA]</scope>
    <source>
        <strain evidence="1 2">CECT 8576</strain>
    </source>
</reference>
<comment type="caution">
    <text evidence="1">The sequence shown here is derived from an EMBL/GenBank/DDBJ whole genome shotgun (WGS) entry which is preliminary data.</text>
</comment>
<evidence type="ECO:0000313" key="2">
    <source>
        <dbReference type="Proteomes" id="UP000548304"/>
    </source>
</evidence>
<dbReference type="EMBL" id="JACBYW010000003">
    <property type="protein sequence ID" value="NYH78771.1"/>
    <property type="molecule type" value="Genomic_DNA"/>
</dbReference>
<protein>
    <submittedName>
        <fullName evidence="1">Uncharacterized protein</fullName>
    </submittedName>
</protein>
<dbReference type="AlphaFoldDB" id="A0A852YVW0"/>
<dbReference type="RefSeq" id="WP_281361288.1">
    <property type="nucleotide sequence ID" value="NZ_JACBYW010000003.1"/>
</dbReference>